<feature type="compositionally biased region" description="Low complexity" evidence="7">
    <location>
        <begin position="61"/>
        <end position="73"/>
    </location>
</feature>
<sequence length="690" mass="74108">MGVQRFVGSNNREAMGRVRAALGDDALILANRATDQGVEILALAEDDSSGYAPSEQAVPDRAGQAAVAPAQQRVPHHAPAGPDLTEQLLREVRDMREQLARRAPAGDDDGPRQALRRRLRGAGFSAVFSDTLLAGLPPEAQRDEQADHWLQRQLQRRLSVAAPGDLEQPGVIALIGPTGVGKTTTAAKLAARLARRHGPERVALVSADSYRIGARDQLRIYADLLGVALFNLEEDEPLDRLARSLADRPWVVVDTIGMSQRDARLGEQLRQLSGALRVRPVLLLNAASQGETLEEVVAVYRGTARTAGLALDDAIVSKQDEASRLGPVLDAAIRHDLRLHYVCRGQRVPEDMVAADAAGLVDDALALTGDSDDDGRPGAPGWARQVLAQGRALDAAVSLLREGAPDFDATEALWQGRPAADRAAADQAPMHLRHGGTRPAPVLGLDGQGLPIGVPSAPDTRFSLAAQLLPATPDTALWRALQRSGQPWLAAARGNSRVWRLGQRLPLNECYPLAAPWDSLMVRHRGRAAQLRLRRLDVAASPTGRGDGAPFTALLCAWFGEIRDLDSGRLLGRRYWLAPAGQSRRQDSDLLVHMLRCEEWSALRERAAADLNAAGGGEDCWELAGALAALAVRLDQDNGDWALDLRAQLLSLTGSRRRSAATLLTALIELFSARRELQRIGAVAGGTGDA</sequence>
<dbReference type="Proteomes" id="UP000644441">
    <property type="component" value="Unassembled WGS sequence"/>
</dbReference>
<organism evidence="10 11">
    <name type="scientific">Alloalcanivorax venustensis ISO4</name>
    <dbReference type="NCBI Taxonomy" id="1177184"/>
    <lineage>
        <taxon>Bacteria</taxon>
        <taxon>Pseudomonadati</taxon>
        <taxon>Pseudomonadota</taxon>
        <taxon>Gammaproteobacteria</taxon>
        <taxon>Oceanospirillales</taxon>
        <taxon>Alcanivoracaceae</taxon>
        <taxon>Alloalcanivorax</taxon>
    </lineage>
</organism>
<dbReference type="RefSeq" id="WP_194856828.1">
    <property type="nucleotide sequence ID" value="NZ_ARXR01000048.1"/>
</dbReference>
<evidence type="ECO:0000256" key="2">
    <source>
        <dbReference type="ARBA" id="ARBA00008531"/>
    </source>
</evidence>
<reference evidence="10 11" key="1">
    <citation type="submission" date="2012-09" db="EMBL/GenBank/DDBJ databases">
        <title>Genome Sequence of alkane-degrading Bacterium Alcanivorax venustensis ISO4.</title>
        <authorList>
            <person name="Lai Q."/>
            <person name="Shao Z."/>
        </authorList>
    </citation>
    <scope>NUCLEOTIDE SEQUENCE [LARGE SCALE GENOMIC DNA]</scope>
    <source>
        <strain evidence="10 11">ISO4</strain>
    </source>
</reference>
<dbReference type="PANTHER" id="PTHR43134">
    <property type="entry name" value="SIGNAL RECOGNITION PARTICLE RECEPTOR SUBUNIT ALPHA"/>
    <property type="match status" value="1"/>
</dbReference>
<name>A0ABS0AK83_9GAMM</name>
<dbReference type="SMART" id="SM00382">
    <property type="entry name" value="AAA"/>
    <property type="match status" value="1"/>
</dbReference>
<keyword evidence="10" id="KW-0282">Flagellum</keyword>
<comment type="similarity">
    <text evidence="2">Belongs to the GTP-binding SRP family.</text>
</comment>
<feature type="domain" description="AAA+ ATPase" evidence="8">
    <location>
        <begin position="168"/>
        <end position="321"/>
    </location>
</feature>
<dbReference type="InterPro" id="IPR000897">
    <property type="entry name" value="SRP54_GTPase_dom"/>
</dbReference>
<feature type="region of interest" description="Disordered" evidence="7">
    <location>
        <begin position="48"/>
        <end position="83"/>
    </location>
</feature>
<evidence type="ECO:0000256" key="3">
    <source>
        <dbReference type="ARBA" id="ARBA00022741"/>
    </source>
</evidence>
<keyword evidence="10" id="KW-0966">Cell projection</keyword>
<evidence type="ECO:0000259" key="8">
    <source>
        <dbReference type="SMART" id="SM00382"/>
    </source>
</evidence>
<dbReference type="Gene3D" id="3.40.50.300">
    <property type="entry name" value="P-loop containing nucleotide triphosphate hydrolases"/>
    <property type="match status" value="1"/>
</dbReference>
<keyword evidence="10" id="KW-0969">Cilium</keyword>
<evidence type="ECO:0000256" key="1">
    <source>
        <dbReference type="ARBA" id="ARBA00004413"/>
    </source>
</evidence>
<dbReference type="InterPro" id="IPR027417">
    <property type="entry name" value="P-loop_NTPase"/>
</dbReference>
<dbReference type="Pfam" id="PF00448">
    <property type="entry name" value="SRP54"/>
    <property type="match status" value="1"/>
</dbReference>
<keyword evidence="3" id="KW-0547">Nucleotide-binding</keyword>
<evidence type="ECO:0000313" key="10">
    <source>
        <dbReference type="EMBL" id="MBF5054488.1"/>
    </source>
</evidence>
<evidence type="ECO:0000313" key="11">
    <source>
        <dbReference type="Proteomes" id="UP000644441"/>
    </source>
</evidence>
<evidence type="ECO:0000256" key="7">
    <source>
        <dbReference type="SAM" id="MobiDB-lite"/>
    </source>
</evidence>
<comment type="subcellular location">
    <subcellularLocation>
        <location evidence="1">Cell membrane</location>
        <topology evidence="1">Peripheral membrane protein</topology>
        <orientation evidence="1">Cytoplasmic side</orientation>
    </subcellularLocation>
</comment>
<keyword evidence="5" id="KW-0472">Membrane</keyword>
<accession>A0ABS0AK83</accession>
<dbReference type="InterPro" id="IPR020006">
    <property type="entry name" value="FlhF"/>
</dbReference>
<comment type="caution">
    <text evidence="10">The sequence shown here is derived from an EMBL/GenBank/DDBJ whole genome shotgun (WGS) entry which is preliminary data.</text>
</comment>
<keyword evidence="11" id="KW-1185">Reference proteome</keyword>
<dbReference type="InterPro" id="IPR003593">
    <property type="entry name" value="AAA+_ATPase"/>
</dbReference>
<evidence type="ECO:0000256" key="5">
    <source>
        <dbReference type="ARBA" id="ARBA00023136"/>
    </source>
</evidence>
<dbReference type="EMBL" id="ARXR01000048">
    <property type="protein sequence ID" value="MBF5054488.1"/>
    <property type="molecule type" value="Genomic_DNA"/>
</dbReference>
<dbReference type="SUPFAM" id="SSF52540">
    <property type="entry name" value="P-loop containing nucleoside triphosphate hydrolases"/>
    <property type="match status" value="1"/>
</dbReference>
<evidence type="ECO:0000256" key="6">
    <source>
        <dbReference type="NCBIfam" id="TIGR03499"/>
    </source>
</evidence>
<dbReference type="NCBIfam" id="TIGR03499">
    <property type="entry name" value="FlhF"/>
    <property type="match status" value="1"/>
</dbReference>
<evidence type="ECO:0000259" key="9">
    <source>
        <dbReference type="SMART" id="SM00962"/>
    </source>
</evidence>
<keyword evidence="4" id="KW-0342">GTP-binding</keyword>
<feature type="domain" description="SRP54-type proteins GTP-binding" evidence="9">
    <location>
        <begin position="169"/>
        <end position="366"/>
    </location>
</feature>
<gene>
    <name evidence="10" type="ORF">ISO4_03090</name>
</gene>
<dbReference type="SMART" id="SM00962">
    <property type="entry name" value="SRP54"/>
    <property type="match status" value="1"/>
</dbReference>
<evidence type="ECO:0000256" key="4">
    <source>
        <dbReference type="ARBA" id="ARBA00023134"/>
    </source>
</evidence>
<proteinExistence type="inferred from homology"/>
<protein>
    <recommendedName>
        <fullName evidence="6">Flagellar biosynthesis protein FlhF</fullName>
    </recommendedName>
</protein>
<dbReference type="PANTHER" id="PTHR43134:SF3">
    <property type="entry name" value="FLAGELLAR BIOSYNTHESIS PROTEIN FLHF"/>
    <property type="match status" value="1"/>
</dbReference>